<protein>
    <submittedName>
        <fullName evidence="2">ABC-type organic solvent transporter, solute-binding periplasmic protein</fullName>
    </submittedName>
</protein>
<dbReference type="InterPro" id="IPR052336">
    <property type="entry name" value="MlaD_Phospholipid_Transporter"/>
</dbReference>
<proteinExistence type="predicted"/>
<dbReference type="STRING" id="1184267.A11Q_1972"/>
<dbReference type="HOGENOM" id="CLU_034188_0_0_7"/>
<dbReference type="PANTHER" id="PTHR33371">
    <property type="entry name" value="INTERMEMBRANE PHOSPHOLIPID TRANSPORT SYSTEM BINDING PROTEIN MLAD-RELATED"/>
    <property type="match status" value="1"/>
</dbReference>
<dbReference type="eggNOG" id="COG1463">
    <property type="taxonomic scope" value="Bacteria"/>
</dbReference>
<dbReference type="AlphaFoldDB" id="M4VAD6"/>
<dbReference type="PATRIC" id="fig|1184267.3.peg.1997"/>
<evidence type="ECO:0000259" key="1">
    <source>
        <dbReference type="Pfam" id="PF02470"/>
    </source>
</evidence>
<name>M4VAD6_9BACT</name>
<evidence type="ECO:0000313" key="3">
    <source>
        <dbReference type="Proteomes" id="UP000012040"/>
    </source>
</evidence>
<dbReference type="Proteomes" id="UP000012040">
    <property type="component" value="Chromosome"/>
</dbReference>
<dbReference type="RefSeq" id="WP_015470678.1">
    <property type="nucleotide sequence ID" value="NC_020813.1"/>
</dbReference>
<dbReference type="InterPro" id="IPR003399">
    <property type="entry name" value="Mce/MlaD"/>
</dbReference>
<dbReference type="OrthoDB" id="5290475at2"/>
<sequence>MSFLKSPEFKVGLLVVLIGGLIAFMSMQVSDDPSYLGRSKKAWFLLPSAQGLVKGSAIKSAGIPVGVIKDIRLQDGQARIDVTVKSDVSLTRSAAVAMKANGILGDKSVEIFPGNVGDPELEDGGQILNVKSGGGLDDVMGQITELAGSLKEVSKNLQEAVSENGTDKHVLGRIVLNIEKLTADLSQMTGENKEQISQIIAEVGSITSTLDELINDESEQGFKSTWKHTMSRLDNSMKNIEEITTKINNGQGTIGKLISDEQTAEDVSSAIEGLSGLVGAAERIETGVDFNGYYLSEAKGTRTSVGITIQPGLDRYYYVGVVTDPAGVVETTEYNITPGGGGGNSYTETKTFKSKSTFTVYFAKNFFDWTLRAGLFENTGGFGIDYHMLGRNLKAGMDFYDFEKLQMRATLNYRLFYGLYLTAGYNDILDKKGAQSNFFGAGIYLTNDDLKLLLTRAPF</sequence>
<dbReference type="Pfam" id="PF02470">
    <property type="entry name" value="MlaD"/>
    <property type="match status" value="1"/>
</dbReference>
<dbReference type="KEGG" id="bex:A11Q_1972"/>
<dbReference type="EMBL" id="CP003537">
    <property type="protein sequence ID" value="AGH96188.1"/>
    <property type="molecule type" value="Genomic_DNA"/>
</dbReference>
<gene>
    <name evidence="2" type="ORF">A11Q_1972</name>
</gene>
<dbReference type="PANTHER" id="PTHR33371:SF4">
    <property type="entry name" value="INTERMEMBRANE PHOSPHOLIPID TRANSPORT SYSTEM BINDING PROTEIN MLAD"/>
    <property type="match status" value="1"/>
</dbReference>
<reference evidence="2 3" key="1">
    <citation type="journal article" date="2013" name="ISME J.">
        <title>By their genes ye shall know them: genomic signatures of predatory bacteria.</title>
        <authorList>
            <person name="Pasternak Z."/>
            <person name="Pietrokovski S."/>
            <person name="Rotem O."/>
            <person name="Gophna U."/>
            <person name="Lurie-Weinberger M.N."/>
            <person name="Jurkevitch E."/>
        </authorList>
    </citation>
    <scope>NUCLEOTIDE SEQUENCE [LARGE SCALE GENOMIC DNA]</scope>
    <source>
        <strain evidence="2 3">JSS</strain>
    </source>
</reference>
<keyword evidence="3" id="KW-1185">Reference proteome</keyword>
<feature type="domain" description="Mce/MlaD" evidence="1">
    <location>
        <begin position="44"/>
        <end position="114"/>
    </location>
</feature>
<organism evidence="2 3">
    <name type="scientific">Pseudobdellovibrio exovorus JSS</name>
    <dbReference type="NCBI Taxonomy" id="1184267"/>
    <lineage>
        <taxon>Bacteria</taxon>
        <taxon>Pseudomonadati</taxon>
        <taxon>Bdellovibrionota</taxon>
        <taxon>Bdellovibrionia</taxon>
        <taxon>Bdellovibrionales</taxon>
        <taxon>Pseudobdellovibrionaceae</taxon>
        <taxon>Pseudobdellovibrio</taxon>
    </lineage>
</organism>
<evidence type="ECO:0000313" key="2">
    <source>
        <dbReference type="EMBL" id="AGH96188.1"/>
    </source>
</evidence>
<accession>M4VAD6</accession>